<name>A0A452XD93_AEGTS</name>
<proteinExistence type="predicted"/>
<dbReference type="Gramene" id="AET0Gv20047800.1">
    <property type="protein sequence ID" value="AET0Gv20047800.1"/>
    <property type="gene ID" value="AET0Gv20047800"/>
</dbReference>
<evidence type="ECO:0000313" key="3">
    <source>
        <dbReference type="Proteomes" id="UP000015105"/>
    </source>
</evidence>
<dbReference type="EnsemblPlants" id="AET0Gv20047800.1">
    <property type="protein sequence ID" value="AET0Gv20047800.1"/>
    <property type="gene ID" value="AET0Gv20047800"/>
</dbReference>
<evidence type="ECO:0000256" key="1">
    <source>
        <dbReference type="SAM" id="MobiDB-lite"/>
    </source>
</evidence>
<feature type="region of interest" description="Disordered" evidence="1">
    <location>
        <begin position="1"/>
        <end position="84"/>
    </location>
</feature>
<accession>A0A452XD93</accession>
<dbReference type="Proteomes" id="UP000015105">
    <property type="component" value="Unassembled WGS sequence"/>
</dbReference>
<evidence type="ECO:0000313" key="2">
    <source>
        <dbReference type="EnsemblPlants" id="AET0Gv20047800.1"/>
    </source>
</evidence>
<reference evidence="3" key="1">
    <citation type="journal article" date="2014" name="Science">
        <title>Ancient hybridizations among the ancestral genomes of bread wheat.</title>
        <authorList>
            <consortium name="International Wheat Genome Sequencing Consortium,"/>
            <person name="Marcussen T."/>
            <person name="Sandve S.R."/>
            <person name="Heier L."/>
            <person name="Spannagl M."/>
            <person name="Pfeifer M."/>
            <person name="Jakobsen K.S."/>
            <person name="Wulff B.B."/>
            <person name="Steuernagel B."/>
            <person name="Mayer K.F."/>
            <person name="Olsen O.A."/>
        </authorList>
    </citation>
    <scope>NUCLEOTIDE SEQUENCE [LARGE SCALE GENOMIC DNA]</scope>
    <source>
        <strain evidence="3">cv. AL8/78</strain>
    </source>
</reference>
<feature type="compositionally biased region" description="Acidic residues" evidence="1">
    <location>
        <begin position="18"/>
        <end position="28"/>
    </location>
</feature>
<protein>
    <submittedName>
        <fullName evidence="2">Uncharacterized protein</fullName>
    </submittedName>
</protein>
<keyword evidence="3" id="KW-1185">Reference proteome</keyword>
<organism evidence="2 3">
    <name type="scientific">Aegilops tauschii subsp. strangulata</name>
    <name type="common">Goatgrass</name>
    <dbReference type="NCBI Taxonomy" id="200361"/>
    <lineage>
        <taxon>Eukaryota</taxon>
        <taxon>Viridiplantae</taxon>
        <taxon>Streptophyta</taxon>
        <taxon>Embryophyta</taxon>
        <taxon>Tracheophyta</taxon>
        <taxon>Spermatophyta</taxon>
        <taxon>Magnoliopsida</taxon>
        <taxon>Liliopsida</taxon>
        <taxon>Poales</taxon>
        <taxon>Poaceae</taxon>
        <taxon>BOP clade</taxon>
        <taxon>Pooideae</taxon>
        <taxon>Triticodae</taxon>
        <taxon>Triticeae</taxon>
        <taxon>Triticinae</taxon>
        <taxon>Aegilops</taxon>
    </lineage>
</organism>
<reference evidence="3" key="2">
    <citation type="journal article" date="2017" name="Nat. Plants">
        <title>The Aegilops tauschii genome reveals multiple impacts of transposons.</title>
        <authorList>
            <person name="Zhao G."/>
            <person name="Zou C."/>
            <person name="Li K."/>
            <person name="Wang K."/>
            <person name="Li T."/>
            <person name="Gao L."/>
            <person name="Zhang X."/>
            <person name="Wang H."/>
            <person name="Yang Z."/>
            <person name="Liu X."/>
            <person name="Jiang W."/>
            <person name="Mao L."/>
            <person name="Kong X."/>
            <person name="Jiao Y."/>
            <person name="Jia J."/>
        </authorList>
    </citation>
    <scope>NUCLEOTIDE SEQUENCE [LARGE SCALE GENOMIC DNA]</scope>
    <source>
        <strain evidence="3">cv. AL8/78</strain>
    </source>
</reference>
<reference evidence="2" key="3">
    <citation type="submission" date="2019-03" db="UniProtKB">
        <authorList>
            <consortium name="EnsemblPlants"/>
        </authorList>
    </citation>
    <scope>IDENTIFICATION</scope>
</reference>
<sequence length="127" mass="14577">SHMASSNSSIHMLRWQEEESEDFGELEDHDGATPIRPFGKGNTPKPKRLRMHNHVEPINLPISSTYPVTKDDRKEGLEDGWGTSNDQILQATKESNKLMQTLIQKINQLEHMVVKHMQTCEKKTEMP</sequence>
<dbReference type="AlphaFoldDB" id="A0A452XD93"/>
<feature type="compositionally biased region" description="Polar residues" evidence="1">
    <location>
        <begin position="1"/>
        <end position="10"/>
    </location>
</feature>